<keyword evidence="2" id="KW-1185">Reference proteome</keyword>
<evidence type="ECO:0000313" key="1">
    <source>
        <dbReference type="EMBL" id="KAF2470233.1"/>
    </source>
</evidence>
<reference evidence="1" key="1">
    <citation type="journal article" date="2020" name="Stud. Mycol.">
        <title>101 Dothideomycetes genomes: a test case for predicting lifestyles and emergence of pathogens.</title>
        <authorList>
            <person name="Haridas S."/>
            <person name="Albert R."/>
            <person name="Binder M."/>
            <person name="Bloem J."/>
            <person name="Labutti K."/>
            <person name="Salamov A."/>
            <person name="Andreopoulos B."/>
            <person name="Baker S."/>
            <person name="Barry K."/>
            <person name="Bills G."/>
            <person name="Bluhm B."/>
            <person name="Cannon C."/>
            <person name="Castanera R."/>
            <person name="Culley D."/>
            <person name="Daum C."/>
            <person name="Ezra D."/>
            <person name="Gonzalez J."/>
            <person name="Henrissat B."/>
            <person name="Kuo A."/>
            <person name="Liang C."/>
            <person name="Lipzen A."/>
            <person name="Lutzoni F."/>
            <person name="Magnuson J."/>
            <person name="Mondo S."/>
            <person name="Nolan M."/>
            <person name="Ohm R."/>
            <person name="Pangilinan J."/>
            <person name="Park H.-J."/>
            <person name="Ramirez L."/>
            <person name="Alfaro M."/>
            <person name="Sun H."/>
            <person name="Tritt A."/>
            <person name="Yoshinaga Y."/>
            <person name="Zwiers L.-H."/>
            <person name="Turgeon B."/>
            <person name="Goodwin S."/>
            <person name="Spatafora J."/>
            <person name="Crous P."/>
            <person name="Grigoriev I."/>
        </authorList>
    </citation>
    <scope>NUCLEOTIDE SEQUENCE</scope>
    <source>
        <strain evidence="1">ATCC 200398</strain>
    </source>
</reference>
<dbReference type="Proteomes" id="UP000799755">
    <property type="component" value="Unassembled WGS sequence"/>
</dbReference>
<gene>
    <name evidence="1" type="ORF">BDR25DRAFT_304166</name>
</gene>
<protein>
    <submittedName>
        <fullName evidence="1">Uncharacterized protein</fullName>
    </submittedName>
</protein>
<proteinExistence type="predicted"/>
<dbReference type="EMBL" id="MU003509">
    <property type="protein sequence ID" value="KAF2470233.1"/>
    <property type="molecule type" value="Genomic_DNA"/>
</dbReference>
<evidence type="ECO:0000313" key="2">
    <source>
        <dbReference type="Proteomes" id="UP000799755"/>
    </source>
</evidence>
<accession>A0ACB6QTC5</accession>
<sequence length="352" mass="37636">MDILAGLKNYVISCRLYILQLCTPERGCLQLLTSNSIPSSKTQTIGQYHYKHPSSGYVMETISNVASSASKMIWGEKNITTTQRNDVVGQEPISGKQGKGTAYEPFDQGNLEILTSTATNTSGSSDLLTSASSEPNMSYNANNAASRAPPRPEHENEKTGVVGGMSDSAKRSDVIPSESQPSSGGVPESGAIPSQKQQGADRPDETPASESVGAVGKKKDESENVLKKRDPNDHSGETMQMHGAQKVPHSQEERRESKVGNPGGQEHGKEERGTGEEWVKTSGLAADGGDFDAIKPGAGREADRLMEERFKKTASDEHQPAPSAGPAAGEKIKVPMGQKIKEKLHIGHKEKS</sequence>
<comment type="caution">
    <text evidence="1">The sequence shown here is derived from an EMBL/GenBank/DDBJ whole genome shotgun (WGS) entry which is preliminary data.</text>
</comment>
<name>A0ACB6QTC5_9PLEO</name>
<organism evidence="1 2">
    <name type="scientific">Lindgomyces ingoldianus</name>
    <dbReference type="NCBI Taxonomy" id="673940"/>
    <lineage>
        <taxon>Eukaryota</taxon>
        <taxon>Fungi</taxon>
        <taxon>Dikarya</taxon>
        <taxon>Ascomycota</taxon>
        <taxon>Pezizomycotina</taxon>
        <taxon>Dothideomycetes</taxon>
        <taxon>Pleosporomycetidae</taxon>
        <taxon>Pleosporales</taxon>
        <taxon>Lindgomycetaceae</taxon>
        <taxon>Lindgomyces</taxon>
    </lineage>
</organism>